<dbReference type="EMBL" id="CP001998">
    <property type="protein sequence ID" value="ADE56093.1"/>
    <property type="molecule type" value="Genomic_DNA"/>
</dbReference>
<proteinExistence type="predicted"/>
<name>D5EI53_CORAD</name>
<accession>D5EI53</accession>
<feature type="signal peptide" evidence="1">
    <location>
        <begin position="1"/>
        <end position="20"/>
    </location>
</feature>
<dbReference type="STRING" id="583355.Caka_3080"/>
<organism evidence="2 3">
    <name type="scientific">Coraliomargarita akajimensis (strain DSM 45221 / IAM 15411 / JCM 23193 / KCTC 12865 / 04OKA010-24)</name>
    <dbReference type="NCBI Taxonomy" id="583355"/>
    <lineage>
        <taxon>Bacteria</taxon>
        <taxon>Pseudomonadati</taxon>
        <taxon>Verrucomicrobiota</taxon>
        <taxon>Opitutia</taxon>
        <taxon>Puniceicoccales</taxon>
        <taxon>Coraliomargaritaceae</taxon>
        <taxon>Coraliomargarita</taxon>
    </lineage>
</organism>
<evidence type="ECO:0000313" key="2">
    <source>
        <dbReference type="EMBL" id="ADE56093.1"/>
    </source>
</evidence>
<evidence type="ECO:0000256" key="1">
    <source>
        <dbReference type="SAM" id="SignalP"/>
    </source>
</evidence>
<dbReference type="Proteomes" id="UP000000925">
    <property type="component" value="Chromosome"/>
</dbReference>
<feature type="chain" id="PRO_5003070728" evidence="1">
    <location>
        <begin position="21"/>
        <end position="188"/>
    </location>
</feature>
<reference evidence="2 3" key="1">
    <citation type="journal article" date="2010" name="Stand. Genomic Sci.">
        <title>Complete genome sequence of Coraliomargarita akajimensis type strain (04OKA010-24).</title>
        <authorList>
            <person name="Mavromatis K."/>
            <person name="Abt B."/>
            <person name="Brambilla E."/>
            <person name="Lapidus A."/>
            <person name="Copeland A."/>
            <person name="Deshpande S."/>
            <person name="Nolan M."/>
            <person name="Lucas S."/>
            <person name="Tice H."/>
            <person name="Cheng J.F."/>
            <person name="Han C."/>
            <person name="Detter J.C."/>
            <person name="Woyke T."/>
            <person name="Goodwin L."/>
            <person name="Pitluck S."/>
            <person name="Held B."/>
            <person name="Brettin T."/>
            <person name="Tapia R."/>
            <person name="Ivanova N."/>
            <person name="Mikhailova N."/>
            <person name="Pati A."/>
            <person name="Liolios K."/>
            <person name="Chen A."/>
            <person name="Palaniappan K."/>
            <person name="Land M."/>
            <person name="Hauser L."/>
            <person name="Chang Y.J."/>
            <person name="Jeffries C.D."/>
            <person name="Rohde M."/>
            <person name="Goker M."/>
            <person name="Bristow J."/>
            <person name="Eisen J.A."/>
            <person name="Markowitz V."/>
            <person name="Hugenholtz P."/>
            <person name="Klenk H.P."/>
            <person name="Kyrpides N.C."/>
        </authorList>
    </citation>
    <scope>NUCLEOTIDE SEQUENCE [LARGE SCALE GENOMIC DNA]</scope>
    <source>
        <strain evidence="3">DSM 45221 / IAM 15411 / JCM 23193 / KCTC 12865</strain>
    </source>
</reference>
<protein>
    <submittedName>
        <fullName evidence="2">Uncharacterized protein</fullName>
    </submittedName>
</protein>
<dbReference type="KEGG" id="caa:Caka_3080"/>
<evidence type="ECO:0000313" key="3">
    <source>
        <dbReference type="Proteomes" id="UP000000925"/>
    </source>
</evidence>
<gene>
    <name evidence="2" type="ordered locus">Caka_3080</name>
</gene>
<keyword evidence="1" id="KW-0732">Signal</keyword>
<dbReference type="AlphaFoldDB" id="D5EI53"/>
<dbReference type="HOGENOM" id="CLU_1438865_0_0_0"/>
<sequence length="188" mass="21079">MKTIIHFLCTLLAISSLAGANKHETWTSSVGSQIEGTYLGSVDSTHWIASSAGQLFKLNESQLSKESIDRIREINETTQRRAAMHLQQSSLIPAEVSPKDEDLITKLCSTKVPFIKFKSTPIASALESLNEITGAEIPFRIEANAQNREVNMQLRNLYMNQILNFLTQQVGLYYRVESGVLVIRDQHN</sequence>
<dbReference type="RefSeq" id="WP_013044809.1">
    <property type="nucleotide sequence ID" value="NC_014008.1"/>
</dbReference>
<keyword evidence="3" id="KW-1185">Reference proteome</keyword>